<protein>
    <submittedName>
        <fullName evidence="1">Uncharacterized protein</fullName>
    </submittedName>
</protein>
<evidence type="ECO:0000313" key="1">
    <source>
        <dbReference type="EMBL" id="TVT25505.1"/>
    </source>
</evidence>
<organism evidence="1 2">
    <name type="scientific">Amycolatopsis acidiphila</name>
    <dbReference type="NCBI Taxonomy" id="715473"/>
    <lineage>
        <taxon>Bacteria</taxon>
        <taxon>Bacillati</taxon>
        <taxon>Actinomycetota</taxon>
        <taxon>Actinomycetes</taxon>
        <taxon>Pseudonocardiales</taxon>
        <taxon>Pseudonocardiaceae</taxon>
        <taxon>Amycolatopsis</taxon>
    </lineage>
</organism>
<gene>
    <name evidence="1" type="ORF">FNH06_01420</name>
</gene>
<reference evidence="1 2" key="1">
    <citation type="submission" date="2019-07" db="EMBL/GenBank/DDBJ databases">
        <title>New species of Amycolatopsis and Streptomyces.</title>
        <authorList>
            <person name="Duangmal K."/>
            <person name="Teo W.F.A."/>
            <person name="Lipun K."/>
        </authorList>
    </citation>
    <scope>NUCLEOTIDE SEQUENCE [LARGE SCALE GENOMIC DNA]</scope>
    <source>
        <strain evidence="1 2">JCM 30562</strain>
    </source>
</reference>
<keyword evidence="2" id="KW-1185">Reference proteome</keyword>
<sequence>MADHPKPSEHGRELVRGAERADFVRCTRRRRTAHRRREFTSQRIGARRQQALAEKGVLLEQIAWWTTVSRTRRSG</sequence>
<dbReference type="AlphaFoldDB" id="A0A558AMM5"/>
<dbReference type="Proteomes" id="UP000318578">
    <property type="component" value="Unassembled WGS sequence"/>
</dbReference>
<dbReference type="OrthoDB" id="9789440at2"/>
<evidence type="ECO:0000313" key="2">
    <source>
        <dbReference type="Proteomes" id="UP000318578"/>
    </source>
</evidence>
<proteinExistence type="predicted"/>
<name>A0A558AMM5_9PSEU</name>
<comment type="caution">
    <text evidence="1">The sequence shown here is derived from an EMBL/GenBank/DDBJ whole genome shotgun (WGS) entry which is preliminary data.</text>
</comment>
<dbReference type="RefSeq" id="WP_144632420.1">
    <property type="nucleotide sequence ID" value="NZ_BNAX01000003.1"/>
</dbReference>
<dbReference type="EMBL" id="VJZA01000002">
    <property type="protein sequence ID" value="TVT25505.1"/>
    <property type="molecule type" value="Genomic_DNA"/>
</dbReference>
<accession>A0A558AMM5</accession>